<accession>A0A2M8S635</accession>
<sequence>MKKLLLVGLASALLVGCSAPAALNFTPTDLAPVTPAQKINSELKTISVSIATKEEQKGELQVGFMGNDYEQSFKTTFKDSLEDSFARTAIFSDDASNKLSLSAKILRFETPGMGFTFDTKLLVRYDFIDRKKGISQYVTEIESDGSVPLDYAFMGAIRATEARNRAVKANIQKLINDLKLNTSKFK</sequence>
<evidence type="ECO:0000313" key="3">
    <source>
        <dbReference type="Proteomes" id="UP000229329"/>
    </source>
</evidence>
<dbReference type="GO" id="GO:0016746">
    <property type="term" value="F:acyltransferase activity"/>
    <property type="evidence" value="ECO:0007669"/>
    <property type="project" value="UniProtKB-KW"/>
</dbReference>
<gene>
    <name evidence="2" type="ORF">CVP05_01070</name>
</gene>
<dbReference type="EMBL" id="PHHA01000002">
    <property type="protein sequence ID" value="PJG86615.1"/>
    <property type="molecule type" value="Genomic_DNA"/>
</dbReference>
<dbReference type="Proteomes" id="UP000229329">
    <property type="component" value="Unassembled WGS sequence"/>
</dbReference>
<evidence type="ECO:0000256" key="1">
    <source>
        <dbReference type="SAM" id="SignalP"/>
    </source>
</evidence>
<organism evidence="2 3">
    <name type="scientific">Conservatibacter flavescens</name>
    <dbReference type="NCBI Taxonomy" id="28161"/>
    <lineage>
        <taxon>Bacteria</taxon>
        <taxon>Pseudomonadati</taxon>
        <taxon>Pseudomonadota</taxon>
        <taxon>Gammaproteobacteria</taxon>
        <taxon>Pasteurellales</taxon>
        <taxon>Pasteurellaceae</taxon>
        <taxon>Conservatibacter</taxon>
    </lineage>
</organism>
<feature type="signal peptide" evidence="1">
    <location>
        <begin position="1"/>
        <end position="21"/>
    </location>
</feature>
<proteinExistence type="predicted"/>
<protein>
    <submittedName>
        <fullName evidence="2">UDP-N-acetylglucosamine acyltransferase</fullName>
    </submittedName>
</protein>
<dbReference type="PROSITE" id="PS51257">
    <property type="entry name" value="PROKAR_LIPOPROTEIN"/>
    <property type="match status" value="1"/>
</dbReference>
<dbReference type="OrthoDB" id="8750598at2"/>
<evidence type="ECO:0000313" key="2">
    <source>
        <dbReference type="EMBL" id="PJG86615.1"/>
    </source>
</evidence>
<comment type="caution">
    <text evidence="2">The sequence shown here is derived from an EMBL/GenBank/DDBJ whole genome shotgun (WGS) entry which is preliminary data.</text>
</comment>
<feature type="chain" id="PRO_5014805675" evidence="1">
    <location>
        <begin position="22"/>
        <end position="186"/>
    </location>
</feature>
<keyword evidence="2" id="KW-0012">Acyltransferase</keyword>
<reference evidence="2 3" key="1">
    <citation type="submission" date="2017-11" db="EMBL/GenBank/DDBJ databases">
        <title>Reclassification of Bisgaard taxon 7 as Conservatibacter flavescens gen. nov., sp. nov.</title>
        <authorList>
            <person name="Christensen H."/>
        </authorList>
    </citation>
    <scope>NUCLEOTIDE SEQUENCE [LARGE SCALE GENOMIC DNA]</scope>
    <source>
        <strain evidence="2 3">7_4</strain>
    </source>
</reference>
<dbReference type="AlphaFoldDB" id="A0A2M8S635"/>
<name>A0A2M8S635_9PAST</name>
<keyword evidence="1" id="KW-0732">Signal</keyword>
<keyword evidence="2" id="KW-0808">Transferase</keyword>
<keyword evidence="3" id="KW-1185">Reference proteome</keyword>